<dbReference type="InterPro" id="IPR013892">
    <property type="entry name" value="Cyt_c_biogenesis_Cmc1-like"/>
</dbReference>
<keyword evidence="6" id="KW-1185">Reference proteome</keyword>
<evidence type="ECO:0000256" key="2">
    <source>
        <dbReference type="ARBA" id="ARBA00023157"/>
    </source>
</evidence>
<sequence>MPLKPTDDSEDRSLRHVEENVLIPQIIRKRAAKLCNVQAQKFFDCCKGRTVSAAWACRAEVKMMNDCLAKYYTDPAFFEECKESYLAERAHFRKTGVNPNRVNRRRGRTSSFESPEQENTEQLSSQ</sequence>
<dbReference type="AlphaFoldDB" id="B3SA19"/>
<dbReference type="EMBL" id="DS985260">
    <property type="protein sequence ID" value="EDV20363.1"/>
    <property type="molecule type" value="Genomic_DNA"/>
</dbReference>
<dbReference type="STRING" id="10228.B3SA19"/>
<dbReference type="eggNOG" id="KOG4624">
    <property type="taxonomic scope" value="Eukaryota"/>
</dbReference>
<dbReference type="GO" id="GO:0005739">
    <property type="term" value="C:mitochondrion"/>
    <property type="evidence" value="ECO:0000318"/>
    <property type="project" value="GO_Central"/>
</dbReference>
<dbReference type="OMA" id="CCQETGF"/>
<dbReference type="Proteomes" id="UP000009022">
    <property type="component" value="Unassembled WGS sequence"/>
</dbReference>
<evidence type="ECO:0000256" key="4">
    <source>
        <dbReference type="SAM" id="MobiDB-lite"/>
    </source>
</evidence>
<dbReference type="GeneID" id="6758342"/>
<dbReference type="PANTHER" id="PTHR22977">
    <property type="entry name" value="COX ASSEMBLY MITOCHONDRIAL PROTEIN"/>
    <property type="match status" value="1"/>
</dbReference>
<keyword evidence="3" id="KW-0496">Mitochondrion</keyword>
<evidence type="ECO:0000256" key="1">
    <source>
        <dbReference type="ARBA" id="ARBA00007347"/>
    </source>
</evidence>
<dbReference type="KEGG" id="tad:TRIADDRAFT_61103"/>
<proteinExistence type="inferred from homology"/>
<dbReference type="HOGENOM" id="CLU_142621_1_1_1"/>
<reference evidence="5 6" key="1">
    <citation type="journal article" date="2008" name="Nature">
        <title>The Trichoplax genome and the nature of placozoans.</title>
        <authorList>
            <person name="Srivastava M."/>
            <person name="Begovic E."/>
            <person name="Chapman J."/>
            <person name="Putnam N.H."/>
            <person name="Hellsten U."/>
            <person name="Kawashima T."/>
            <person name="Kuo A."/>
            <person name="Mitros T."/>
            <person name="Salamov A."/>
            <person name="Carpenter M.L."/>
            <person name="Signorovitch A.Y."/>
            <person name="Moreno M.A."/>
            <person name="Kamm K."/>
            <person name="Grimwood J."/>
            <person name="Schmutz J."/>
            <person name="Shapiro H."/>
            <person name="Grigoriev I.V."/>
            <person name="Buss L.W."/>
            <person name="Schierwater B."/>
            <person name="Dellaporta S.L."/>
            <person name="Rokhsar D.S."/>
        </authorList>
    </citation>
    <scope>NUCLEOTIDE SEQUENCE [LARGE SCALE GENOMIC DNA]</scope>
    <source>
        <strain evidence="5 6">Grell-BS-1999</strain>
    </source>
</reference>
<comment type="subcellular location">
    <subcellularLocation>
        <location evidence="3">Mitochondrion</location>
    </subcellularLocation>
</comment>
<protein>
    <recommendedName>
        <fullName evidence="3">COX assembly mitochondrial protein</fullName>
    </recommendedName>
</protein>
<dbReference type="Pfam" id="PF08583">
    <property type="entry name" value="Cmc1"/>
    <property type="match status" value="1"/>
</dbReference>
<dbReference type="RefSeq" id="XP_002117057.1">
    <property type="nucleotide sequence ID" value="XM_002117021.1"/>
</dbReference>
<keyword evidence="2" id="KW-1015">Disulfide bond</keyword>
<dbReference type="InParanoid" id="B3SA19"/>
<feature type="region of interest" description="Disordered" evidence="4">
    <location>
        <begin position="96"/>
        <end position="126"/>
    </location>
</feature>
<dbReference type="PANTHER" id="PTHR22977:SF5">
    <property type="entry name" value="COX ASSEMBLY MITOCHONDRIAL PROTEIN HOMOLOG"/>
    <property type="match status" value="1"/>
</dbReference>
<dbReference type="OrthoDB" id="6224010at2759"/>
<comment type="similarity">
    <text evidence="1 3">Belongs to the CMC family.</text>
</comment>
<name>B3SA19_TRIAD</name>
<evidence type="ECO:0000313" key="6">
    <source>
        <dbReference type="Proteomes" id="UP000009022"/>
    </source>
</evidence>
<dbReference type="PhylomeDB" id="B3SA19"/>
<evidence type="ECO:0000313" key="5">
    <source>
        <dbReference type="EMBL" id="EDV20363.1"/>
    </source>
</evidence>
<gene>
    <name evidence="5" type="ORF">TRIADDRAFT_61103</name>
</gene>
<evidence type="ECO:0000256" key="3">
    <source>
        <dbReference type="RuleBase" id="RU364104"/>
    </source>
</evidence>
<dbReference type="CTD" id="6758342"/>
<organism evidence="5 6">
    <name type="scientific">Trichoplax adhaerens</name>
    <name type="common">Trichoplax reptans</name>
    <dbReference type="NCBI Taxonomy" id="10228"/>
    <lineage>
        <taxon>Eukaryota</taxon>
        <taxon>Metazoa</taxon>
        <taxon>Placozoa</taxon>
        <taxon>Uniplacotomia</taxon>
        <taxon>Trichoplacea</taxon>
        <taxon>Trichoplacidae</taxon>
        <taxon>Trichoplax</taxon>
    </lineage>
</organism>
<accession>B3SA19</accession>